<protein>
    <submittedName>
        <fullName evidence="14 15">Peptidase M1 leukotriene A4 hydrolase/aminopeptidase C-terminal domain-containing protein</fullName>
    </submittedName>
</protein>
<dbReference type="Pfam" id="PF17900">
    <property type="entry name" value="Peptidase_M1_N"/>
    <property type="match status" value="1"/>
</dbReference>
<accession>A0A915APZ0</accession>
<feature type="active site" description="Proton acceptor" evidence="9">
    <location>
        <position position="334"/>
    </location>
</feature>
<feature type="binding site" evidence="11">
    <location>
        <position position="333"/>
    </location>
    <ligand>
        <name>Zn(2+)</name>
        <dbReference type="ChEBI" id="CHEBI:29105"/>
        <note>catalytic</note>
    </ligand>
</feature>
<dbReference type="CDD" id="cd09599">
    <property type="entry name" value="M1_LTA4H"/>
    <property type="match status" value="1"/>
</dbReference>
<dbReference type="SUPFAM" id="SSF48371">
    <property type="entry name" value="ARM repeat"/>
    <property type="match status" value="1"/>
</dbReference>
<dbReference type="SUPFAM" id="SSF63737">
    <property type="entry name" value="Leukotriene A4 hydrolase N-terminal domain"/>
    <property type="match status" value="1"/>
</dbReference>
<comment type="cofactor">
    <cofactor evidence="11">
        <name>Zn(2+)</name>
        <dbReference type="ChEBI" id="CHEBI:29105"/>
    </cofactor>
    <text evidence="11">Binds 1 zinc ion per subunit.</text>
</comment>
<dbReference type="GO" id="GO:0008270">
    <property type="term" value="F:zinc ion binding"/>
    <property type="evidence" value="ECO:0007669"/>
    <property type="project" value="InterPro"/>
</dbReference>
<dbReference type="SUPFAM" id="SSF55486">
    <property type="entry name" value="Metalloproteases ('zincins'), catalytic domain"/>
    <property type="match status" value="1"/>
</dbReference>
<dbReference type="GO" id="GO:0008237">
    <property type="term" value="F:metallopeptidase activity"/>
    <property type="evidence" value="ECO:0007669"/>
    <property type="project" value="UniProtKB-KW"/>
</dbReference>
<dbReference type="GO" id="GO:0006508">
    <property type="term" value="P:proteolysis"/>
    <property type="evidence" value="ECO:0007669"/>
    <property type="project" value="UniProtKB-KW"/>
</dbReference>
<dbReference type="InterPro" id="IPR049980">
    <property type="entry name" value="LTA4H_cat"/>
</dbReference>
<evidence type="ECO:0000256" key="5">
    <source>
        <dbReference type="ARBA" id="ARBA00022723"/>
    </source>
</evidence>
<dbReference type="WBParaSite" id="PgR010_g191_t02">
    <property type="protein sequence ID" value="PgR010_g191_t02"/>
    <property type="gene ID" value="PgR010_g191"/>
</dbReference>
<dbReference type="GO" id="GO:0005829">
    <property type="term" value="C:cytosol"/>
    <property type="evidence" value="ECO:0007669"/>
    <property type="project" value="TreeGrafter"/>
</dbReference>
<evidence type="ECO:0000256" key="2">
    <source>
        <dbReference type="ARBA" id="ARBA00010136"/>
    </source>
</evidence>
<keyword evidence="4" id="KW-0645">Protease</keyword>
<evidence type="ECO:0000259" key="12">
    <source>
        <dbReference type="SMART" id="SM01263"/>
    </source>
</evidence>
<dbReference type="GO" id="GO:0004177">
    <property type="term" value="F:aminopeptidase activity"/>
    <property type="evidence" value="ECO:0007669"/>
    <property type="project" value="TreeGrafter"/>
</dbReference>
<dbReference type="InterPro" id="IPR042097">
    <property type="entry name" value="Aminopeptidase_N-like_N_sf"/>
</dbReference>
<dbReference type="Gene3D" id="3.30.2010.30">
    <property type="match status" value="1"/>
</dbReference>
<feature type="binding site" evidence="10">
    <location>
        <begin position="174"/>
        <end position="176"/>
    </location>
    <ligand>
        <name>a peptide</name>
        <dbReference type="ChEBI" id="CHEBI:60466"/>
    </ligand>
</feature>
<evidence type="ECO:0000256" key="10">
    <source>
        <dbReference type="PIRSR" id="PIRSR634015-2"/>
    </source>
</evidence>
<evidence type="ECO:0000256" key="6">
    <source>
        <dbReference type="ARBA" id="ARBA00022801"/>
    </source>
</evidence>
<organism evidence="13 14">
    <name type="scientific">Parascaris univalens</name>
    <name type="common">Nematode worm</name>
    <dbReference type="NCBI Taxonomy" id="6257"/>
    <lineage>
        <taxon>Eukaryota</taxon>
        <taxon>Metazoa</taxon>
        <taxon>Ecdysozoa</taxon>
        <taxon>Nematoda</taxon>
        <taxon>Chromadorea</taxon>
        <taxon>Rhabditida</taxon>
        <taxon>Spirurina</taxon>
        <taxon>Ascaridomorpha</taxon>
        <taxon>Ascaridoidea</taxon>
        <taxon>Ascarididae</taxon>
        <taxon>Parascaris</taxon>
    </lineage>
</organism>
<dbReference type="Gene3D" id="1.25.40.320">
    <property type="entry name" value="Peptidase M1, leukotriene A4 hydrolase/aminopeptidase C-terminal domain"/>
    <property type="match status" value="1"/>
</dbReference>
<dbReference type="Gene3D" id="1.10.390.10">
    <property type="entry name" value="Neutral Protease Domain 2"/>
    <property type="match status" value="1"/>
</dbReference>
<dbReference type="FunFam" id="1.10.390.10:FF:000003">
    <property type="entry name" value="Leukotriene A(4) hydrolase"/>
    <property type="match status" value="1"/>
</dbReference>
<dbReference type="InterPro" id="IPR001930">
    <property type="entry name" value="Peptidase_M1"/>
</dbReference>
<dbReference type="InterPro" id="IPR016024">
    <property type="entry name" value="ARM-type_fold"/>
</dbReference>
<evidence type="ECO:0000313" key="14">
    <source>
        <dbReference type="WBParaSite" id="PgR010_g191_t02"/>
    </source>
</evidence>
<name>A0A915APZ0_PARUN</name>
<dbReference type="SMART" id="SM01263">
    <property type="entry name" value="Leuk-A4-hydro_C"/>
    <property type="match status" value="1"/>
</dbReference>
<dbReference type="PANTHER" id="PTHR45726">
    <property type="entry name" value="LEUKOTRIENE A-4 HYDROLASE"/>
    <property type="match status" value="1"/>
</dbReference>
<keyword evidence="5 11" id="KW-0479">Metal-binding</keyword>
<comment type="similarity">
    <text evidence="2">Belongs to the peptidase M1 family.</text>
</comment>
<evidence type="ECO:0000256" key="4">
    <source>
        <dbReference type="ARBA" id="ARBA00022670"/>
    </source>
</evidence>
<dbReference type="PANTHER" id="PTHR45726:SF3">
    <property type="entry name" value="LEUKOTRIENE A-4 HYDROLASE"/>
    <property type="match status" value="1"/>
</dbReference>
<evidence type="ECO:0000256" key="1">
    <source>
        <dbReference type="ARBA" id="ARBA00004496"/>
    </source>
</evidence>
<dbReference type="InterPro" id="IPR045357">
    <property type="entry name" value="Aminopeptidase_N-like_N"/>
</dbReference>
<dbReference type="InterPro" id="IPR027268">
    <property type="entry name" value="Peptidase_M4/M1_CTD_sf"/>
</dbReference>
<keyword evidence="7 11" id="KW-0862">Zinc</keyword>
<feature type="active site" description="Proton donor" evidence="9">
    <location>
        <position position="423"/>
    </location>
</feature>
<reference evidence="14 15" key="1">
    <citation type="submission" date="2022-11" db="UniProtKB">
        <authorList>
            <consortium name="WormBaseParasite"/>
        </authorList>
    </citation>
    <scope>IDENTIFICATION</scope>
</reference>
<sequence length="649" mass="73475">MVNYLMRWLLLIVVSVVLYSTSTIYFSTEAKSAVMDSSIVTDPTSIVTDPASNANFNEAQIEHISLKWNVDFKMARINGIATLKIKFLKAIEQIILDGRSLEIKKVRIGDDDRKFVVEDAGIFGEKICINVGQHNSGDVIELIFEYSTGAECRALQFMRAEQTADKKGPYLFSQCQPIHARSLLPCMDTPSIKQTYDSEVRVPKGLTCLMSAIGKGAPREDGNEWVFSFNQPIPIPSYLLAVVVGVLEKREISERCAVWSEPSIVDKAKYEFAEAERMLATAEALAGKYVWGRYDMVVLPPSFPFGGMENPCLTFVTPTLLAGDRSMANVIAHEIAHSWTGNLVTNANWEHFWLNEGLTVFLERKIIGILGGEEMRQFEAQVGWEDHLMPAIKEQYTEEHPYTRLVQDHKGIDPDDAYSAIPYEKGSALLMYLEQQLGDSTAFEQFLARYIKNFSGKSVVTSDWKDFLYESFPQKKSVLDGVNWKNWLYDVGIPLSKPNYDGHLLREAASLARRWMDANDTDLSKFTPAEFRSLSSPLQIKVLDIIYAGVPLPKLKVARLDEVYNLTATGNCDLRFSWIRLALKAQWKPIIPTAMRFVTNYGRIKYLRPIYKDLFLWTESAAEAIAQFRKSAPFMHPICVSLIEKLIPK</sequence>
<evidence type="ECO:0000256" key="11">
    <source>
        <dbReference type="PIRSR" id="PIRSR634015-3"/>
    </source>
</evidence>
<evidence type="ECO:0000256" key="3">
    <source>
        <dbReference type="ARBA" id="ARBA00022490"/>
    </source>
</evidence>
<dbReference type="GO" id="GO:0043171">
    <property type="term" value="P:peptide catabolic process"/>
    <property type="evidence" value="ECO:0007669"/>
    <property type="project" value="TreeGrafter"/>
</dbReference>
<dbReference type="InterPro" id="IPR015211">
    <property type="entry name" value="Peptidase_M1_C"/>
</dbReference>
<dbReference type="FunFam" id="3.30.2010.30:FF:000001">
    <property type="entry name" value="Leukotriene A(4) hydrolase"/>
    <property type="match status" value="1"/>
</dbReference>
<dbReference type="InterPro" id="IPR014782">
    <property type="entry name" value="Peptidase_M1_dom"/>
</dbReference>
<evidence type="ECO:0000256" key="8">
    <source>
        <dbReference type="ARBA" id="ARBA00023049"/>
    </source>
</evidence>
<evidence type="ECO:0000313" key="15">
    <source>
        <dbReference type="WBParaSite" id="PgR010_g191_t04"/>
    </source>
</evidence>
<dbReference type="Proteomes" id="UP000887569">
    <property type="component" value="Unplaced"/>
</dbReference>
<dbReference type="PRINTS" id="PR00756">
    <property type="entry name" value="ALADIPTASE"/>
</dbReference>
<dbReference type="InterPro" id="IPR034015">
    <property type="entry name" value="M1_LTA4H"/>
</dbReference>
<dbReference type="WBParaSite" id="PgR010_g191_t07">
    <property type="protein sequence ID" value="PgR010_g191_t07"/>
    <property type="gene ID" value="PgR010_g191"/>
</dbReference>
<feature type="binding site" evidence="11">
    <location>
        <position position="356"/>
    </location>
    <ligand>
        <name>Zn(2+)</name>
        <dbReference type="ChEBI" id="CHEBI:29105"/>
        <note>catalytic</note>
    </ligand>
</feature>
<dbReference type="Pfam" id="PF01433">
    <property type="entry name" value="Peptidase_M1"/>
    <property type="match status" value="1"/>
</dbReference>
<feature type="binding site" evidence="10">
    <location>
        <begin position="304"/>
        <end position="309"/>
    </location>
    <ligand>
        <name>a peptide</name>
        <dbReference type="ChEBI" id="CHEBI:60466"/>
    </ligand>
</feature>
<feature type="binding site" evidence="11">
    <location>
        <position position="337"/>
    </location>
    <ligand>
        <name>Zn(2+)</name>
        <dbReference type="ChEBI" id="CHEBI:29105"/>
        <note>catalytic</note>
    </ligand>
</feature>
<keyword evidence="3" id="KW-0963">Cytoplasm</keyword>
<dbReference type="Gene3D" id="2.60.40.1730">
    <property type="entry name" value="tricorn interacting facor f3 domain"/>
    <property type="match status" value="1"/>
</dbReference>
<evidence type="ECO:0000256" key="9">
    <source>
        <dbReference type="PIRSR" id="PIRSR634015-1"/>
    </source>
</evidence>
<keyword evidence="6" id="KW-0378">Hydrolase</keyword>
<proteinExistence type="inferred from homology"/>
<dbReference type="WBParaSite" id="PgR010_g191_t04">
    <property type="protein sequence ID" value="PgR010_g191_t04"/>
    <property type="gene ID" value="PgR010_g191"/>
</dbReference>
<dbReference type="GO" id="GO:0004301">
    <property type="term" value="F:epoxide hydrolase activity"/>
    <property type="evidence" value="ECO:0007669"/>
    <property type="project" value="TreeGrafter"/>
</dbReference>
<keyword evidence="8" id="KW-0482">Metalloprotease</keyword>
<evidence type="ECO:0000256" key="7">
    <source>
        <dbReference type="ARBA" id="ARBA00022833"/>
    </source>
</evidence>
<dbReference type="Pfam" id="PF09127">
    <property type="entry name" value="Leuk-A4-hydro_C"/>
    <property type="match status" value="1"/>
</dbReference>
<evidence type="ECO:0000313" key="13">
    <source>
        <dbReference type="Proteomes" id="UP000887569"/>
    </source>
</evidence>
<feature type="domain" description="Peptidase M1 leukotriene A4 hydrolase/aminopeptidase C-terminal" evidence="12">
    <location>
        <begin position="503"/>
        <end position="647"/>
    </location>
</feature>
<comment type="subcellular location">
    <subcellularLocation>
        <location evidence="1">Cytoplasm</location>
    </subcellularLocation>
</comment>
<dbReference type="AlphaFoldDB" id="A0A915APZ0"/>
<keyword evidence="13" id="KW-1185">Reference proteome</keyword>
<feature type="binding site" evidence="10">
    <location>
        <begin position="603"/>
        <end position="605"/>
    </location>
    <ligand>
        <name>a peptide</name>
        <dbReference type="ChEBI" id="CHEBI:60466"/>
    </ligand>
</feature>
<dbReference type="InterPro" id="IPR038502">
    <property type="entry name" value="M1_LTA-4_hydro/amino_C_sf"/>
</dbReference>